<reference evidence="4 5" key="1">
    <citation type="submission" date="2016-06" db="EMBL/GenBank/DDBJ databases">
        <title>Genome sequence of endosymbiont of Candidatus Endolucinida thiodiazotropha.</title>
        <authorList>
            <person name="Poehlein A."/>
            <person name="Koenig S."/>
            <person name="Heiden S.E."/>
            <person name="Thuermer A."/>
            <person name="Voget S."/>
            <person name="Daniel R."/>
            <person name="Markert S."/>
            <person name="Gros O."/>
            <person name="Schweder T."/>
        </authorList>
    </citation>
    <scope>NUCLEOTIDE SEQUENCE [LARGE SCALE GENOMIC DNA]</scope>
    <source>
        <strain evidence="4 5">COS</strain>
    </source>
</reference>
<feature type="chain" id="PRO_5031403584" evidence="2">
    <location>
        <begin position="22"/>
        <end position="292"/>
    </location>
</feature>
<dbReference type="CDD" id="cd13653">
    <property type="entry name" value="PBP2_phosphate_like_1"/>
    <property type="match status" value="1"/>
</dbReference>
<evidence type="ECO:0000313" key="4">
    <source>
        <dbReference type="EMBL" id="ODJ86282.1"/>
    </source>
</evidence>
<dbReference type="Gene3D" id="3.40.190.10">
    <property type="entry name" value="Periplasmic binding protein-like II"/>
    <property type="match status" value="2"/>
</dbReference>
<name>A0A7Z0VIK5_9GAMM</name>
<evidence type="ECO:0000256" key="2">
    <source>
        <dbReference type="SAM" id="SignalP"/>
    </source>
</evidence>
<feature type="domain" description="PBP" evidence="3">
    <location>
        <begin position="36"/>
        <end position="252"/>
    </location>
</feature>
<sequence>MRYQFISKLLFLTLLPITTQALELSWVGCGITRNAFMADLAAAYKDETGVDITIAGGGATKGIREITANQADIGGACRFKLDSSRVEASANMIPVAWDALVVVVHNSNPIESISLVQLRELYRGKITNWSQLGGADQPLELLIRKGKISGVGYTLRQHLFEDPKASFISKHEFPSSGPLEKTVEKNPNAIAVTGIASAHKRDFKILKLEGKEPSFEKIRTGNYLLYRPLYLVHNRHSPNSRESDRFIQFALGPKGREIIRQNDVVPYFDGMLLLQKRMEHWKQFVREALAKQ</sequence>
<keyword evidence="5" id="KW-1185">Reference proteome</keyword>
<evidence type="ECO:0000259" key="3">
    <source>
        <dbReference type="Pfam" id="PF12849"/>
    </source>
</evidence>
<accession>A0A7Z0VIK5</accession>
<dbReference type="PANTHER" id="PTHR30570:SF1">
    <property type="entry name" value="PHOSPHATE-BINDING PROTEIN PSTS"/>
    <property type="match status" value="1"/>
</dbReference>
<dbReference type="EMBL" id="MARB01000024">
    <property type="protein sequence ID" value="ODJ86282.1"/>
    <property type="molecule type" value="Genomic_DNA"/>
</dbReference>
<dbReference type="Pfam" id="PF12849">
    <property type="entry name" value="PBP_like_2"/>
    <property type="match status" value="1"/>
</dbReference>
<dbReference type="Proteomes" id="UP000094769">
    <property type="component" value="Unassembled WGS sequence"/>
</dbReference>
<evidence type="ECO:0000313" key="5">
    <source>
        <dbReference type="Proteomes" id="UP000094769"/>
    </source>
</evidence>
<dbReference type="InterPro" id="IPR050811">
    <property type="entry name" value="Phosphate_ABC_transporter"/>
</dbReference>
<protein>
    <submittedName>
        <fullName evidence="4">Phosphate-binding protein PstS 1</fullName>
    </submittedName>
</protein>
<organism evidence="4 5">
    <name type="scientific">Candidatus Thiodiazotropha endolucinida</name>
    <dbReference type="NCBI Taxonomy" id="1655433"/>
    <lineage>
        <taxon>Bacteria</taxon>
        <taxon>Pseudomonadati</taxon>
        <taxon>Pseudomonadota</taxon>
        <taxon>Gammaproteobacteria</taxon>
        <taxon>Chromatiales</taxon>
        <taxon>Sedimenticolaceae</taxon>
        <taxon>Candidatus Thiodiazotropha</taxon>
    </lineage>
</organism>
<comment type="caution">
    <text evidence="4">The sequence shown here is derived from an EMBL/GenBank/DDBJ whole genome shotgun (WGS) entry which is preliminary data.</text>
</comment>
<keyword evidence="1 2" id="KW-0732">Signal</keyword>
<dbReference type="AlphaFoldDB" id="A0A7Z0VIK5"/>
<dbReference type="SUPFAM" id="SSF53850">
    <property type="entry name" value="Periplasmic binding protein-like II"/>
    <property type="match status" value="1"/>
</dbReference>
<dbReference type="PANTHER" id="PTHR30570">
    <property type="entry name" value="PERIPLASMIC PHOSPHATE BINDING COMPONENT OF PHOSPHATE ABC TRANSPORTER"/>
    <property type="match status" value="1"/>
</dbReference>
<dbReference type="InterPro" id="IPR024370">
    <property type="entry name" value="PBP_domain"/>
</dbReference>
<dbReference type="RefSeq" id="WP_235615265.1">
    <property type="nucleotide sequence ID" value="NZ_MARB01000024.1"/>
</dbReference>
<feature type="signal peptide" evidence="2">
    <location>
        <begin position="1"/>
        <end position="21"/>
    </location>
</feature>
<proteinExistence type="predicted"/>
<evidence type="ECO:0000256" key="1">
    <source>
        <dbReference type="ARBA" id="ARBA00022729"/>
    </source>
</evidence>
<gene>
    <name evidence="4" type="primary">pstS1</name>
    <name evidence="4" type="ORF">CODIS_34770</name>
</gene>